<organism evidence="1">
    <name type="scientific">Myoviridae sp. ctijX18</name>
    <dbReference type="NCBI Taxonomy" id="2825154"/>
    <lineage>
        <taxon>Viruses</taxon>
        <taxon>Duplodnaviria</taxon>
        <taxon>Heunggongvirae</taxon>
        <taxon>Uroviricota</taxon>
        <taxon>Caudoviricetes</taxon>
    </lineage>
</organism>
<evidence type="ECO:0000313" key="1">
    <source>
        <dbReference type="EMBL" id="DAF97521.1"/>
    </source>
</evidence>
<dbReference type="EMBL" id="BK016133">
    <property type="protein sequence ID" value="DAF97521.1"/>
    <property type="molecule type" value="Genomic_DNA"/>
</dbReference>
<accession>A0A8S5USP1</accession>
<protein>
    <submittedName>
        <fullName evidence="1">Uncharacterized protein</fullName>
    </submittedName>
</protein>
<proteinExistence type="predicted"/>
<reference evidence="1" key="1">
    <citation type="journal article" date="2021" name="Proc. Natl. Acad. Sci. U.S.A.">
        <title>A Catalog of Tens of Thousands of Viruses from Human Metagenomes Reveals Hidden Associations with Chronic Diseases.</title>
        <authorList>
            <person name="Tisza M.J."/>
            <person name="Buck C.B."/>
        </authorList>
    </citation>
    <scope>NUCLEOTIDE SEQUENCE</scope>
    <source>
        <strain evidence="1">CtijX18</strain>
    </source>
</reference>
<sequence length="251" mass="29381">MKLKQYKIDQANILACSLFLLTNDALKEENYGKTLRDYYLKSRNDTVFKFLFERLEHVRRFPTYDMFEDVRLDFNYYTAQMFAYKVMNPKLYPSLAWYIQHAYRLDQEEFEQFITQVHNVYGVLSAKEKLESTYAKWNNSVGKGVMVHDIKLLLLTYLKDPNSMRAPGYAVIRNALVDGIPVYDTETGYKIGRVCHLYLKDGMVKANISTLMDIDTTGRILSPVYASETGILNMDYLNEIIRFDLVKILVM</sequence>
<name>A0A8S5USP1_9CAUD</name>